<keyword evidence="2" id="KW-1185">Reference proteome</keyword>
<organism evidence="1 2">
    <name type="scientific">Cryomorpha ignava</name>
    <dbReference type="NCBI Taxonomy" id="101383"/>
    <lineage>
        <taxon>Bacteria</taxon>
        <taxon>Pseudomonadati</taxon>
        <taxon>Bacteroidota</taxon>
        <taxon>Flavobacteriia</taxon>
        <taxon>Flavobacteriales</taxon>
        <taxon>Cryomorphaceae</taxon>
        <taxon>Cryomorpha</taxon>
    </lineage>
</organism>
<evidence type="ECO:0000313" key="2">
    <source>
        <dbReference type="Proteomes" id="UP000486602"/>
    </source>
</evidence>
<dbReference type="AlphaFoldDB" id="A0A7K3WU11"/>
<dbReference type="Gene3D" id="3.90.930.1">
    <property type="match status" value="1"/>
</dbReference>
<sequence>MSKTVLVLLILIHSCAQSPKGSDNSENGEATCIALSETESTNGLTYYHMVPLSGKICSWYPNGNKHTETAVIEGKKEGIWTVYFENGQPEKTGSILNGEDDGEYKEYYKNGQLKYDYTYKNGSKEGVWKSWYEGGGKYTERNFSENTLDGKVLVWDEQGRLAKEYDYVNGTLIKQQMHFKEWE</sequence>
<evidence type="ECO:0000313" key="1">
    <source>
        <dbReference type="EMBL" id="NEN24521.1"/>
    </source>
</evidence>
<dbReference type="SUPFAM" id="SSF82185">
    <property type="entry name" value="Histone H3 K4-specific methyltransferase SET7/9 N-terminal domain"/>
    <property type="match status" value="1"/>
</dbReference>
<dbReference type="InterPro" id="IPR011652">
    <property type="entry name" value="MORN_2"/>
</dbReference>
<proteinExistence type="predicted"/>
<accession>A0A7K3WU11</accession>
<gene>
    <name evidence="1" type="ORF">G3O08_13520</name>
</gene>
<dbReference type="Pfam" id="PF07661">
    <property type="entry name" value="MORN_2"/>
    <property type="match status" value="2"/>
</dbReference>
<dbReference type="Proteomes" id="UP000486602">
    <property type="component" value="Unassembled WGS sequence"/>
</dbReference>
<comment type="caution">
    <text evidence="1">The sequence shown here is derived from an EMBL/GenBank/DDBJ whole genome shotgun (WGS) entry which is preliminary data.</text>
</comment>
<dbReference type="RefSeq" id="WP_163285914.1">
    <property type="nucleotide sequence ID" value="NZ_JAAGVY010000027.1"/>
</dbReference>
<dbReference type="EMBL" id="JAAGVY010000027">
    <property type="protein sequence ID" value="NEN24521.1"/>
    <property type="molecule type" value="Genomic_DNA"/>
</dbReference>
<protein>
    <submittedName>
        <fullName evidence="1">Toxin-antitoxin system YwqK family antitoxin</fullName>
    </submittedName>
</protein>
<name>A0A7K3WU11_9FLAO</name>
<reference evidence="1 2" key="1">
    <citation type="submission" date="2020-02" db="EMBL/GenBank/DDBJ databases">
        <title>Out from the shadows clarifying the taxonomy of the family Cryomorphaceae and related taxa by utilizing the GTDB taxonomic framework.</title>
        <authorList>
            <person name="Bowman J.P."/>
        </authorList>
    </citation>
    <scope>NUCLEOTIDE SEQUENCE [LARGE SCALE GENOMIC DNA]</scope>
    <source>
        <strain evidence="1 2">QSSC 1-22</strain>
    </source>
</reference>